<dbReference type="EMBL" id="DVGA01000098">
    <property type="protein sequence ID" value="HIQ79357.1"/>
    <property type="molecule type" value="Genomic_DNA"/>
</dbReference>
<gene>
    <name evidence="1" type="ORF">IAB77_08890</name>
</gene>
<dbReference type="AlphaFoldDB" id="A0A9D1CSZ1"/>
<dbReference type="InterPro" id="IPR027417">
    <property type="entry name" value="P-loop_NTPase"/>
</dbReference>
<reference evidence="1" key="1">
    <citation type="submission" date="2020-10" db="EMBL/GenBank/DDBJ databases">
        <authorList>
            <person name="Gilroy R."/>
        </authorList>
    </citation>
    <scope>NUCLEOTIDE SEQUENCE</scope>
    <source>
        <strain evidence="1">ChiBcolR7-354</strain>
    </source>
</reference>
<dbReference type="Proteomes" id="UP000824262">
    <property type="component" value="Unassembled WGS sequence"/>
</dbReference>
<reference evidence="1" key="2">
    <citation type="journal article" date="2021" name="PeerJ">
        <title>Extensive microbial diversity within the chicken gut microbiome revealed by metagenomics and culture.</title>
        <authorList>
            <person name="Gilroy R."/>
            <person name="Ravi A."/>
            <person name="Getino M."/>
            <person name="Pursley I."/>
            <person name="Horton D.L."/>
            <person name="Alikhan N.F."/>
            <person name="Baker D."/>
            <person name="Gharbi K."/>
            <person name="Hall N."/>
            <person name="Watson M."/>
            <person name="Adriaenssens E.M."/>
            <person name="Foster-Nyarko E."/>
            <person name="Jarju S."/>
            <person name="Secka A."/>
            <person name="Antonio M."/>
            <person name="Oren A."/>
            <person name="Chaudhuri R.R."/>
            <person name="La Ragione R."/>
            <person name="Hildebrand F."/>
            <person name="Pallen M.J."/>
        </authorList>
    </citation>
    <scope>NUCLEOTIDE SEQUENCE</scope>
    <source>
        <strain evidence="1">ChiBcolR7-354</strain>
    </source>
</reference>
<protein>
    <recommendedName>
        <fullName evidence="3">CobQ/CobB/MinD/ParA nucleotide binding domain-containing protein</fullName>
    </recommendedName>
</protein>
<dbReference type="SUPFAM" id="SSF52540">
    <property type="entry name" value="P-loop containing nucleoside triphosphate hydrolases"/>
    <property type="match status" value="1"/>
</dbReference>
<evidence type="ECO:0000313" key="1">
    <source>
        <dbReference type="EMBL" id="HIQ79357.1"/>
    </source>
</evidence>
<name>A0A9D1CSZ1_9FIRM</name>
<sequence>MDKPLFKRHSVFLGASGSGKTELSVNFAVAARQKTGRRLNFIDMDQTKGLFRARDFFEIMRAQGIDTVDTFSFQDAPVIPSGVGTAIADADAMCVFDVGGNAAGAVMIGQFVEKLPVEDTDYFFVINPCRPLSDTPAELERSMVEILYASGIDPSWLKIISNPNMGRETGVPLILERHRLLEGLVGGLGMSVHAIAAPEDMAGDLARAVDAPVIPLHLYMRSLY</sequence>
<evidence type="ECO:0008006" key="3">
    <source>
        <dbReference type="Google" id="ProtNLM"/>
    </source>
</evidence>
<evidence type="ECO:0000313" key="2">
    <source>
        <dbReference type="Proteomes" id="UP000824262"/>
    </source>
</evidence>
<comment type="caution">
    <text evidence="1">The sequence shown here is derived from an EMBL/GenBank/DDBJ whole genome shotgun (WGS) entry which is preliminary data.</text>
</comment>
<organism evidence="1 2">
    <name type="scientific">Candidatus Scatomorpha intestinavium</name>
    <dbReference type="NCBI Taxonomy" id="2840922"/>
    <lineage>
        <taxon>Bacteria</taxon>
        <taxon>Bacillati</taxon>
        <taxon>Bacillota</taxon>
        <taxon>Clostridia</taxon>
        <taxon>Eubacteriales</taxon>
        <taxon>Candidatus Scatomorpha</taxon>
    </lineage>
</organism>
<proteinExistence type="predicted"/>
<accession>A0A9D1CSZ1</accession>